<organism evidence="2 3">
    <name type="scientific">Chitinophaga arvensicola</name>
    <dbReference type="NCBI Taxonomy" id="29529"/>
    <lineage>
        <taxon>Bacteria</taxon>
        <taxon>Pseudomonadati</taxon>
        <taxon>Bacteroidota</taxon>
        <taxon>Chitinophagia</taxon>
        <taxon>Chitinophagales</taxon>
        <taxon>Chitinophagaceae</taxon>
        <taxon>Chitinophaga</taxon>
    </lineage>
</organism>
<evidence type="ECO:0000313" key="3">
    <source>
        <dbReference type="Proteomes" id="UP000199310"/>
    </source>
</evidence>
<evidence type="ECO:0000256" key="1">
    <source>
        <dbReference type="SAM" id="SignalP"/>
    </source>
</evidence>
<dbReference type="AlphaFoldDB" id="A0A1I0SAF1"/>
<dbReference type="PROSITE" id="PS51257">
    <property type="entry name" value="PROKAR_LIPOPROTEIN"/>
    <property type="match status" value="1"/>
</dbReference>
<accession>A0A1I0SAF1</accession>
<sequence length="150" mass="17184">MTQNKFLIVIAAMLMITITSCNGNVGSPEYMQAKARILNHVKFSGEIVWLKASGNHDYGIIGIKVSSASINEFYDSIKGAIFPYRLRGEYAEFYGYVPFKAKIGNKIILDSDKRMMDIYDNDTLIIRTDVEVSFEERNMKFVRKNSKFKE</sequence>
<proteinExistence type="predicted"/>
<gene>
    <name evidence="2" type="ORF">SAMN04488122_5532</name>
</gene>
<dbReference type="RefSeq" id="WP_143059280.1">
    <property type="nucleotide sequence ID" value="NZ_FOJG01000002.1"/>
</dbReference>
<reference evidence="3" key="1">
    <citation type="submission" date="2016-10" db="EMBL/GenBank/DDBJ databases">
        <authorList>
            <person name="Varghese N."/>
            <person name="Submissions S."/>
        </authorList>
    </citation>
    <scope>NUCLEOTIDE SEQUENCE [LARGE SCALE GENOMIC DNA]</scope>
    <source>
        <strain evidence="3">DSM 3695</strain>
    </source>
</reference>
<evidence type="ECO:0000313" key="2">
    <source>
        <dbReference type="EMBL" id="SEW53521.1"/>
    </source>
</evidence>
<evidence type="ECO:0008006" key="4">
    <source>
        <dbReference type="Google" id="ProtNLM"/>
    </source>
</evidence>
<keyword evidence="3" id="KW-1185">Reference proteome</keyword>
<protein>
    <recommendedName>
        <fullName evidence="4">Lipoprotein</fullName>
    </recommendedName>
</protein>
<dbReference type="EMBL" id="FOJG01000002">
    <property type="protein sequence ID" value="SEW53521.1"/>
    <property type="molecule type" value="Genomic_DNA"/>
</dbReference>
<name>A0A1I0SAF1_9BACT</name>
<feature type="signal peptide" evidence="1">
    <location>
        <begin position="1"/>
        <end position="23"/>
    </location>
</feature>
<dbReference type="Proteomes" id="UP000199310">
    <property type="component" value="Unassembled WGS sequence"/>
</dbReference>
<dbReference type="OrthoDB" id="1361727at2"/>
<keyword evidence="1" id="KW-0732">Signal</keyword>
<feature type="chain" id="PRO_5011738461" description="Lipoprotein" evidence="1">
    <location>
        <begin position="24"/>
        <end position="150"/>
    </location>
</feature>